<dbReference type="CDD" id="cd01288">
    <property type="entry name" value="FabZ"/>
    <property type="match status" value="1"/>
</dbReference>
<dbReference type="GO" id="GO:0005737">
    <property type="term" value="C:cytoplasm"/>
    <property type="evidence" value="ECO:0007669"/>
    <property type="project" value="UniProtKB-SubCell"/>
</dbReference>
<dbReference type="KEGG" id="cpri:FZC34_02540"/>
<dbReference type="EC" id="4.2.1.59" evidence="3"/>
<dbReference type="InterPro" id="IPR029069">
    <property type="entry name" value="HotDog_dom_sf"/>
</dbReference>
<organism evidence="13 14">
    <name type="scientific">Candidatus Cytomitobacter primus</name>
    <dbReference type="NCBI Taxonomy" id="2066024"/>
    <lineage>
        <taxon>Bacteria</taxon>
        <taxon>Pseudomonadati</taxon>
        <taxon>Pseudomonadota</taxon>
        <taxon>Alphaproteobacteria</taxon>
        <taxon>Holosporales</taxon>
        <taxon>Holosporaceae</taxon>
        <taxon>Candidatus Cytomitobacter</taxon>
    </lineage>
</organism>
<evidence type="ECO:0000256" key="2">
    <source>
        <dbReference type="ARBA" id="ARBA00009174"/>
    </source>
</evidence>
<dbReference type="GO" id="GO:0016020">
    <property type="term" value="C:membrane"/>
    <property type="evidence" value="ECO:0007669"/>
    <property type="project" value="GOC"/>
</dbReference>
<keyword evidence="7" id="KW-0441">Lipid A biosynthesis</keyword>
<evidence type="ECO:0000256" key="4">
    <source>
        <dbReference type="ARBA" id="ARBA00017176"/>
    </source>
</evidence>
<evidence type="ECO:0000256" key="12">
    <source>
        <dbReference type="ARBA" id="ARBA00032213"/>
    </source>
</evidence>
<protein>
    <recommendedName>
        <fullName evidence="4">3-hydroxyacyl-[acyl-carrier-protein] dehydratase FabZ</fullName>
        <ecNumber evidence="3">4.2.1.59</ecNumber>
    </recommendedName>
    <alternativeName>
        <fullName evidence="11">(3R)-hydroxymyristoyl-[acyl-carrier-protein] dehydratase</fullName>
    </alternativeName>
    <alternativeName>
        <fullName evidence="12">Beta-hydroxyacyl-ACP dehydratase</fullName>
    </alternativeName>
</protein>
<dbReference type="NCBIfam" id="NF000582">
    <property type="entry name" value="PRK00006.1"/>
    <property type="match status" value="1"/>
</dbReference>
<evidence type="ECO:0000256" key="9">
    <source>
        <dbReference type="ARBA" id="ARBA00023239"/>
    </source>
</evidence>
<dbReference type="SUPFAM" id="SSF54637">
    <property type="entry name" value="Thioesterase/thiol ester dehydrase-isomerase"/>
    <property type="match status" value="1"/>
</dbReference>
<evidence type="ECO:0000256" key="6">
    <source>
        <dbReference type="ARBA" id="ARBA00022516"/>
    </source>
</evidence>
<evidence type="ECO:0000256" key="10">
    <source>
        <dbReference type="ARBA" id="ARBA00025049"/>
    </source>
</evidence>
<evidence type="ECO:0000313" key="14">
    <source>
        <dbReference type="Proteomes" id="UP000325004"/>
    </source>
</evidence>
<dbReference type="FunFam" id="3.10.129.10:FF:000001">
    <property type="entry name" value="3-hydroxyacyl-[acyl-carrier-protein] dehydratase FabZ"/>
    <property type="match status" value="1"/>
</dbReference>
<comment type="subcellular location">
    <subcellularLocation>
        <location evidence="1">Cytoplasm</location>
    </subcellularLocation>
</comment>
<evidence type="ECO:0000256" key="5">
    <source>
        <dbReference type="ARBA" id="ARBA00022490"/>
    </source>
</evidence>
<name>A0A5C0UGB7_9PROT</name>
<evidence type="ECO:0000256" key="8">
    <source>
        <dbReference type="ARBA" id="ARBA00023098"/>
    </source>
</evidence>
<evidence type="ECO:0000256" key="1">
    <source>
        <dbReference type="ARBA" id="ARBA00004496"/>
    </source>
</evidence>
<evidence type="ECO:0000313" key="13">
    <source>
        <dbReference type="EMBL" id="QEK38767.1"/>
    </source>
</evidence>
<reference evidence="13 14" key="1">
    <citation type="submission" date="2019-08" db="EMBL/GenBank/DDBJ databases">
        <title>Highly reduced genomes of protist endosymbionts show evolutionary convergence.</title>
        <authorList>
            <person name="George E."/>
            <person name="Husnik F."/>
            <person name="Tashyreva D."/>
            <person name="Prokopchuk G."/>
            <person name="Horak A."/>
            <person name="Kwong W.K."/>
            <person name="Lukes J."/>
            <person name="Keeling P.J."/>
        </authorList>
    </citation>
    <scope>NUCLEOTIDE SEQUENCE [LARGE SCALE GENOMIC DNA]</scope>
    <source>
        <strain evidence="13">1604LC</strain>
    </source>
</reference>
<dbReference type="InterPro" id="IPR013114">
    <property type="entry name" value="FabA_FabZ"/>
</dbReference>
<proteinExistence type="inferred from homology"/>
<evidence type="ECO:0000256" key="3">
    <source>
        <dbReference type="ARBA" id="ARBA00013167"/>
    </source>
</evidence>
<dbReference type="Pfam" id="PF07977">
    <property type="entry name" value="FabA"/>
    <property type="match status" value="1"/>
</dbReference>
<comment type="similarity">
    <text evidence="2">Belongs to the thioester dehydratase family. FabZ subfamily.</text>
</comment>
<evidence type="ECO:0000256" key="7">
    <source>
        <dbReference type="ARBA" id="ARBA00022556"/>
    </source>
</evidence>
<dbReference type="PANTHER" id="PTHR30272">
    <property type="entry name" value="3-HYDROXYACYL-[ACYL-CARRIER-PROTEIN] DEHYDRATASE"/>
    <property type="match status" value="1"/>
</dbReference>
<dbReference type="AlphaFoldDB" id="A0A5C0UGB7"/>
<keyword evidence="8" id="KW-0443">Lipid metabolism</keyword>
<dbReference type="GO" id="GO:0009245">
    <property type="term" value="P:lipid A biosynthetic process"/>
    <property type="evidence" value="ECO:0007669"/>
    <property type="project" value="UniProtKB-KW"/>
</dbReference>
<accession>A0A5C0UGB7</accession>
<dbReference type="GO" id="GO:0019171">
    <property type="term" value="F:(3R)-hydroxyacyl-[acyl-carrier-protein] dehydratase activity"/>
    <property type="evidence" value="ECO:0007669"/>
    <property type="project" value="UniProtKB-EC"/>
</dbReference>
<keyword evidence="6" id="KW-0444">Lipid biosynthesis</keyword>
<keyword evidence="9 13" id="KW-0456">Lyase</keyword>
<dbReference type="RefSeq" id="WP_148971888.1">
    <property type="nucleotide sequence ID" value="NZ_CP043316.1"/>
</dbReference>
<keyword evidence="5" id="KW-0963">Cytoplasm</keyword>
<dbReference type="Proteomes" id="UP000325004">
    <property type="component" value="Chromosome"/>
</dbReference>
<comment type="function">
    <text evidence="10">Involved in unsaturated fatty acids biosynthesis. Catalyzes the dehydration of short chain beta-hydroxyacyl-ACPs and long chain saturated and unsaturated beta-hydroxyacyl-ACPs.</text>
</comment>
<dbReference type="OrthoDB" id="9772788at2"/>
<keyword evidence="14" id="KW-1185">Reference proteome</keyword>
<dbReference type="PANTHER" id="PTHR30272:SF1">
    <property type="entry name" value="3-HYDROXYACYL-[ACYL-CARRIER-PROTEIN] DEHYDRATASE"/>
    <property type="match status" value="1"/>
</dbReference>
<dbReference type="EMBL" id="CP043316">
    <property type="protein sequence ID" value="QEK38767.1"/>
    <property type="molecule type" value="Genomic_DNA"/>
</dbReference>
<gene>
    <name evidence="13" type="primary">fabZ</name>
    <name evidence="13" type="ORF">FZC34_02540</name>
</gene>
<evidence type="ECO:0000256" key="11">
    <source>
        <dbReference type="ARBA" id="ARBA00029890"/>
    </source>
</evidence>
<sequence>MLFNTAQIQNLIPHRFPFLFLDKIEEVKVWEFAIGHKCFTINEHFFAGHFPDHPVVPGVILIEAMAQLATLCVAYSYKHDEEEIPSGVAFMSIEKAKFRKSVEPGDNVKFIVKQKSKRRSIFQFSGSGFVNDVLVCESDFMAMSR</sequence>
<dbReference type="Gene3D" id="3.10.129.10">
    <property type="entry name" value="Hotdog Thioesterase"/>
    <property type="match status" value="1"/>
</dbReference>